<dbReference type="Gene3D" id="3.90.550.10">
    <property type="entry name" value="Spore Coat Polysaccharide Biosynthesis Protein SpsA, Chain A"/>
    <property type="match status" value="2"/>
</dbReference>
<accession>A0A934JZ12</accession>
<feature type="transmembrane region" description="Helical" evidence="1">
    <location>
        <begin position="261"/>
        <end position="278"/>
    </location>
</feature>
<dbReference type="SUPFAM" id="SSF53448">
    <property type="entry name" value="Nucleotide-diphospho-sugar transferases"/>
    <property type="match status" value="2"/>
</dbReference>
<dbReference type="Pfam" id="PF00535">
    <property type="entry name" value="Glycos_transf_2"/>
    <property type="match status" value="2"/>
</dbReference>
<reference evidence="3" key="1">
    <citation type="submission" date="2020-10" db="EMBL/GenBank/DDBJ databases">
        <title>Ca. Dormibacterota MAGs.</title>
        <authorList>
            <person name="Montgomery K."/>
        </authorList>
    </citation>
    <scope>NUCLEOTIDE SEQUENCE [LARGE SCALE GENOMIC DNA]</scope>
    <source>
        <strain evidence="3">SC8812_S17_10</strain>
    </source>
</reference>
<dbReference type="InterPro" id="IPR050256">
    <property type="entry name" value="Glycosyltransferase_2"/>
</dbReference>
<keyword evidence="4" id="KW-1185">Reference proteome</keyword>
<dbReference type="AlphaFoldDB" id="A0A934JZ12"/>
<proteinExistence type="predicted"/>
<dbReference type="InterPro" id="IPR029044">
    <property type="entry name" value="Nucleotide-diphossugar_trans"/>
</dbReference>
<dbReference type="EMBL" id="JAEKNR010000114">
    <property type="protein sequence ID" value="MBJ7598511.1"/>
    <property type="molecule type" value="Genomic_DNA"/>
</dbReference>
<dbReference type="PANTHER" id="PTHR48090:SF7">
    <property type="entry name" value="RFBJ PROTEIN"/>
    <property type="match status" value="1"/>
</dbReference>
<keyword evidence="1" id="KW-1133">Transmembrane helix</keyword>
<dbReference type="InterPro" id="IPR001173">
    <property type="entry name" value="Glyco_trans_2-like"/>
</dbReference>
<dbReference type="PANTHER" id="PTHR48090">
    <property type="entry name" value="UNDECAPRENYL-PHOSPHATE 4-DEOXY-4-FORMAMIDO-L-ARABINOSE TRANSFERASE-RELATED"/>
    <property type="match status" value="1"/>
</dbReference>
<feature type="transmembrane region" description="Helical" evidence="1">
    <location>
        <begin position="290"/>
        <end position="307"/>
    </location>
</feature>
<keyword evidence="1" id="KW-0472">Membrane</keyword>
<evidence type="ECO:0000256" key="1">
    <source>
        <dbReference type="SAM" id="Phobius"/>
    </source>
</evidence>
<evidence type="ECO:0000313" key="3">
    <source>
        <dbReference type="EMBL" id="MBJ7598511.1"/>
    </source>
</evidence>
<organism evidence="3 4">
    <name type="scientific">Candidatus Nephthysia bennettiae</name>
    <dbReference type="NCBI Taxonomy" id="3127016"/>
    <lineage>
        <taxon>Bacteria</taxon>
        <taxon>Bacillati</taxon>
        <taxon>Candidatus Dormiibacterota</taxon>
        <taxon>Candidatus Dormibacteria</taxon>
        <taxon>Candidatus Dormibacterales</taxon>
        <taxon>Candidatus Dormibacteraceae</taxon>
        <taxon>Candidatus Nephthysia</taxon>
    </lineage>
</organism>
<dbReference type="Proteomes" id="UP000612893">
    <property type="component" value="Unassembled WGS sequence"/>
</dbReference>
<comment type="caution">
    <text evidence="3">The sequence shown here is derived from an EMBL/GenBank/DDBJ whole genome shotgun (WGS) entry which is preliminary data.</text>
</comment>
<protein>
    <submittedName>
        <fullName evidence="3">Glycosyltransferase</fullName>
    </submittedName>
</protein>
<feature type="transmembrane region" description="Helical" evidence="1">
    <location>
        <begin position="235"/>
        <end position="255"/>
    </location>
</feature>
<evidence type="ECO:0000313" key="4">
    <source>
        <dbReference type="Proteomes" id="UP000612893"/>
    </source>
</evidence>
<evidence type="ECO:0000259" key="2">
    <source>
        <dbReference type="Pfam" id="PF00535"/>
    </source>
</evidence>
<sequence>MPTRNEAGSLRRLKQELEAALSAVSHEVIVVDDSTDLETRPLLRELASHGDGWRAVERPPVRQTGLATAVTEGLAAATGECVCVMDADLQHPPALVTELLKAVEEGTDVAVASRYTTGGVREGLVTVYRHLVSGGTRVAAHLLFPESRRTADPLSGFFCLRRRAVTGRVFKPIGFKILLEILVVCPELRVTDVPFVFGRRAAGESKASAKEGLLYLAHLASLFIRVPQSSARLKLSLIAACCLGGFIVTFDVLRWTVAPVTLAWLLASASALLVNGALQQAVQLWRGGAIGLVTLGLGAAAIGALLYSELLRVEPANPVGTGVVVQGAVLTLSLCVALVSAGRATAGRRSHIFHPETASASTLPGSVKQLRTMLPQGEGPITCSVGIMAHNEEANIGHTLRAILAQDAPSLRIEEFIVVASGCTDGTLDVVADVAREDPRIRVCVQEKREGKASAVNLFLKHASSPVVVMSAADVIPDASALARLCAPFQDPKVGMVGGRPVPVNDPYTFMGHVVHLLWRLHDHVARDQPKLGEVVAFRNVISGIPADTAVDEISIQALISQLGYRLLYEPGCVVYNKGPVTVHDFVKQRRRIYAGHLQVRRQQKYDAPTMRVTPIVRRLFDCRHFALSSPRRLLWTLGAVLLEGLARIQGYSDYRRKHGHSVWQMVESTKDLEVDPRTRRVSTELSVLIFRLIVPGSETYDDVYPESGDRQATEAARQLLATIRCRIRKEDRLSTNGAGIVTLVARVGLREAELIAQDIQETVQATPVQLGRRGRRVRVTVAYSVLALGPRTKKTGVAAAGSPAREALGTAGTD</sequence>
<keyword evidence="1" id="KW-0812">Transmembrane</keyword>
<name>A0A934JZ12_9BACT</name>
<gene>
    <name evidence="3" type="ORF">JF922_10555</name>
</gene>
<feature type="domain" description="Glycosyltransferase 2-like" evidence="2">
    <location>
        <begin position="1"/>
        <end position="165"/>
    </location>
</feature>
<feature type="domain" description="Glycosyltransferase 2-like" evidence="2">
    <location>
        <begin position="384"/>
        <end position="517"/>
    </location>
</feature>